<dbReference type="GO" id="GO:0004318">
    <property type="term" value="F:enoyl-[acyl-carrier-protein] reductase (NADH) activity"/>
    <property type="evidence" value="ECO:0007669"/>
    <property type="project" value="UniProtKB-EC"/>
</dbReference>
<dbReference type="SUPFAM" id="SSF51735">
    <property type="entry name" value="NAD(P)-binding Rossmann-fold domains"/>
    <property type="match status" value="1"/>
</dbReference>
<sequence>MKAIKSTDCVVSLEDKYGMIFGMANENSIAYGVAKVCHAAGAEIGVTYLNEKAEPYVRPLAEKLESSIIMPCNVQKAGELETVFDEVKRKWGRLDFLLHAIAYAPLQDLRGRLTEVSLEGWTIAMDVSVHSFIRMARLAEPLMTRGGCLLTLSYLGGERVIRNYRMMGPVKAALQQTTEYLAAELGYKGIRVHTISPGPIMTRAASGLADFEVLLKEQYARAPESYVVSNEDVGFLAAYLASDRAKGMTGNLIYLDSGYNIMGE</sequence>
<dbReference type="InterPro" id="IPR014358">
    <property type="entry name" value="Enoyl-ACP_Rdtase_NADH"/>
</dbReference>
<reference evidence="8" key="1">
    <citation type="submission" date="2019-03" db="EMBL/GenBank/DDBJ databases">
        <authorList>
            <person name="Hao L."/>
        </authorList>
    </citation>
    <scope>NUCLEOTIDE SEQUENCE</scope>
</reference>
<dbReference type="PANTHER" id="PTHR43159:SF2">
    <property type="entry name" value="ENOYL-[ACYL-CARRIER-PROTEIN] REDUCTASE [NADH], CHLOROPLASTIC"/>
    <property type="match status" value="1"/>
</dbReference>
<keyword evidence="5 8" id="KW-0560">Oxidoreductase</keyword>
<evidence type="ECO:0000256" key="2">
    <source>
        <dbReference type="ARBA" id="ARBA00009233"/>
    </source>
</evidence>
<evidence type="ECO:0000256" key="5">
    <source>
        <dbReference type="ARBA" id="ARBA00023002"/>
    </source>
</evidence>
<evidence type="ECO:0000313" key="8">
    <source>
        <dbReference type="EMBL" id="VFU13966.1"/>
    </source>
</evidence>
<dbReference type="AlphaFoldDB" id="A0A485M0Z2"/>
<gene>
    <name evidence="8" type="primary">fabI</name>
    <name evidence="8" type="ORF">SCFA_230007</name>
</gene>
<evidence type="ECO:0000256" key="1">
    <source>
        <dbReference type="ARBA" id="ARBA00005189"/>
    </source>
</evidence>
<dbReference type="PANTHER" id="PTHR43159">
    <property type="entry name" value="ENOYL-[ACYL-CARRIER-PROTEIN] REDUCTASE"/>
    <property type="match status" value="1"/>
</dbReference>
<dbReference type="InterPro" id="IPR002347">
    <property type="entry name" value="SDR_fam"/>
</dbReference>
<dbReference type="GO" id="GO:0006633">
    <property type="term" value="P:fatty acid biosynthetic process"/>
    <property type="evidence" value="ECO:0007669"/>
    <property type="project" value="UniProtKB-KW"/>
</dbReference>
<protein>
    <submittedName>
        <fullName evidence="8">Enoyl-(Acyl-carrier-protein) reductase (NADH) FabI</fullName>
        <ecNumber evidence="8">1.3.1.9</ecNumber>
    </submittedName>
</protein>
<dbReference type="PIRSF" id="PIRSF000094">
    <property type="entry name" value="Enoyl-ACP_rdct"/>
    <property type="match status" value="1"/>
</dbReference>
<dbReference type="CDD" id="cd05372">
    <property type="entry name" value="ENR_SDR"/>
    <property type="match status" value="1"/>
</dbReference>
<organism evidence="8">
    <name type="scientific">anaerobic digester metagenome</name>
    <dbReference type="NCBI Taxonomy" id="1263854"/>
    <lineage>
        <taxon>unclassified sequences</taxon>
        <taxon>metagenomes</taxon>
        <taxon>ecological metagenomes</taxon>
    </lineage>
</organism>
<dbReference type="Pfam" id="PF13561">
    <property type="entry name" value="adh_short_C2"/>
    <property type="match status" value="1"/>
</dbReference>
<dbReference type="Gene3D" id="1.10.8.400">
    <property type="entry name" value="Enoyl acyl carrier protein reductase"/>
    <property type="match status" value="1"/>
</dbReference>
<proteinExistence type="inferred from homology"/>
<evidence type="ECO:0000256" key="3">
    <source>
        <dbReference type="ARBA" id="ARBA00022516"/>
    </source>
</evidence>
<accession>A0A485M0Z2</accession>
<comment type="pathway">
    <text evidence="1">Lipid metabolism.</text>
</comment>
<dbReference type="Gene3D" id="3.40.50.720">
    <property type="entry name" value="NAD(P)-binding Rossmann-like Domain"/>
    <property type="match status" value="1"/>
</dbReference>
<keyword evidence="6" id="KW-0443">Lipid metabolism</keyword>
<dbReference type="PRINTS" id="PR00081">
    <property type="entry name" value="GDHRDH"/>
</dbReference>
<keyword evidence="7" id="KW-0275">Fatty acid biosynthesis</keyword>
<dbReference type="EC" id="1.3.1.9" evidence="8"/>
<evidence type="ECO:0000256" key="6">
    <source>
        <dbReference type="ARBA" id="ARBA00023098"/>
    </source>
</evidence>
<comment type="similarity">
    <text evidence="2">Belongs to the short-chain dehydrogenases/reductases (SDR) family. FabI subfamily.</text>
</comment>
<name>A0A485M0Z2_9ZZZZ</name>
<evidence type="ECO:0000256" key="7">
    <source>
        <dbReference type="ARBA" id="ARBA00023160"/>
    </source>
</evidence>
<dbReference type="EMBL" id="CAADRM010000085">
    <property type="protein sequence ID" value="VFU13966.1"/>
    <property type="molecule type" value="Genomic_DNA"/>
</dbReference>
<keyword evidence="3" id="KW-0444">Lipid biosynthesis</keyword>
<evidence type="ECO:0000256" key="4">
    <source>
        <dbReference type="ARBA" id="ARBA00022832"/>
    </source>
</evidence>
<keyword evidence="4" id="KW-0276">Fatty acid metabolism</keyword>
<dbReference type="NCBIfam" id="NF005717">
    <property type="entry name" value="PRK07533.1"/>
    <property type="match status" value="1"/>
</dbReference>
<dbReference type="InterPro" id="IPR036291">
    <property type="entry name" value="NAD(P)-bd_dom_sf"/>
</dbReference>